<dbReference type="CDD" id="cd00167">
    <property type="entry name" value="SANT"/>
    <property type="match status" value="2"/>
</dbReference>
<dbReference type="GO" id="GO:0003677">
    <property type="term" value="F:DNA binding"/>
    <property type="evidence" value="ECO:0007669"/>
    <property type="project" value="UniProtKB-KW"/>
</dbReference>
<keyword evidence="11" id="KW-1185">Reference proteome</keyword>
<evidence type="ECO:0000256" key="3">
    <source>
        <dbReference type="ARBA" id="ARBA00023125"/>
    </source>
</evidence>
<dbReference type="PANTHER" id="PTHR47994">
    <property type="entry name" value="F14D16.11-RELATED"/>
    <property type="match status" value="1"/>
</dbReference>
<reference evidence="8 11" key="2">
    <citation type="journal article" date="2019" name="Plant Biotechnol. J.">
        <title>The red bayberry genome and genetic basis of sex determination.</title>
        <authorList>
            <person name="Jia H.M."/>
            <person name="Jia H.J."/>
            <person name="Cai Q.L."/>
            <person name="Wang Y."/>
            <person name="Zhao H.B."/>
            <person name="Yang W.F."/>
            <person name="Wang G.Y."/>
            <person name="Li Y.H."/>
            <person name="Zhan D.L."/>
            <person name="Shen Y.T."/>
            <person name="Niu Q.F."/>
            <person name="Chang L."/>
            <person name="Qiu J."/>
            <person name="Zhao L."/>
            <person name="Xie H.B."/>
            <person name="Fu W.Y."/>
            <person name="Jin J."/>
            <person name="Li X.W."/>
            <person name="Jiao Y."/>
            <person name="Zhou C.C."/>
            <person name="Tu T."/>
            <person name="Chai C.Y."/>
            <person name="Gao J.L."/>
            <person name="Fan L.J."/>
            <person name="van de Weg E."/>
            <person name="Wang J.Y."/>
            <person name="Gao Z.S."/>
        </authorList>
    </citation>
    <scope>NUCLEOTIDE SEQUENCE [LARGE SCALE GENOMIC DNA]</scope>
    <source>
        <tissue evidence="8">Leaves</tissue>
    </source>
</reference>
<feature type="compositionally biased region" description="Low complexity" evidence="5">
    <location>
        <begin position="321"/>
        <end position="337"/>
    </location>
</feature>
<sequence>MGKSPCCDKDGLKKGPWTPEEDQKLIEYIHKHGHGRWRILPKNAGLKRCGKSCRLRWTNYLRPDIKRGRFSLEEEEAIIQLHGVLGNKWSAIAAHLPGRTDNEIKNYWNTHIRKRLLRMGIDPVTHTPRMDILELSSILSSSLYNSSPLHLPGMLAGGGSIVNPNLLSLATAFLSSQCRNSDITSQYFQQNLLDNNLVTNQFQASQPIQQNPIYSAQANQLRSPIQEIQHCQTSNTLGTPFQSEPQNRQAKVEQLSPNLTDLIYQNSLPNLWQNNGEHPALAMSAIPLTKSDNIVEPLFENRILQSDSEGSPNFSFGTLISPPSSSATPLNSSSTANYANCGTEEERDSYCSNIFMYDMPNSLNASGLRM</sequence>
<dbReference type="SUPFAM" id="SSF46689">
    <property type="entry name" value="Homeodomain-like"/>
    <property type="match status" value="1"/>
</dbReference>
<evidence type="ECO:0000256" key="2">
    <source>
        <dbReference type="ARBA" id="ARBA00022737"/>
    </source>
</evidence>
<dbReference type="EMBL" id="RXIC02000022">
    <property type="protein sequence ID" value="KAB1215241.1"/>
    <property type="molecule type" value="Genomic_DNA"/>
</dbReference>
<dbReference type="InterPro" id="IPR015495">
    <property type="entry name" value="Myb_TF_plants"/>
</dbReference>
<evidence type="ECO:0000256" key="5">
    <source>
        <dbReference type="SAM" id="MobiDB-lite"/>
    </source>
</evidence>
<dbReference type="FunFam" id="1.10.10.60:FF:000001">
    <property type="entry name" value="MYB-related transcription factor"/>
    <property type="match status" value="1"/>
</dbReference>
<dbReference type="PROSITE" id="PS50090">
    <property type="entry name" value="MYB_LIKE"/>
    <property type="match status" value="2"/>
</dbReference>
<evidence type="ECO:0000313" key="8">
    <source>
        <dbReference type="EMBL" id="KAB1215229.1"/>
    </source>
</evidence>
<gene>
    <name evidence="8" type="ORF">CJ030_MR4G004174</name>
    <name evidence="10" type="ORF">CJ030_MR4G004177</name>
    <name evidence="9" type="ORF">CJ030_MR4G004178</name>
</gene>
<reference evidence="8" key="3">
    <citation type="submission" date="2019-09" db="EMBL/GenBank/DDBJ databases">
        <authorList>
            <person name="Gao Z."/>
        </authorList>
    </citation>
    <scope>NUCLEOTIDE SEQUENCE</scope>
    <source>
        <tissue evidence="8">Leaves</tissue>
    </source>
</reference>
<dbReference type="PANTHER" id="PTHR47994:SF5">
    <property type="entry name" value="F14D16.11-RELATED"/>
    <property type="match status" value="1"/>
</dbReference>
<proteinExistence type="predicted"/>
<dbReference type="InterPro" id="IPR001005">
    <property type="entry name" value="SANT/Myb"/>
</dbReference>
<name>A0A6A1VQM3_9ROSI</name>
<protein>
    <submittedName>
        <fullName evidence="8">Transcription factor MYB39</fullName>
    </submittedName>
</protein>
<dbReference type="EMBL" id="RXIC02000022">
    <property type="protein sequence ID" value="KAB1215240.1"/>
    <property type="molecule type" value="Genomic_DNA"/>
</dbReference>
<dbReference type="SMART" id="SM00717">
    <property type="entry name" value="SANT"/>
    <property type="match status" value="2"/>
</dbReference>
<evidence type="ECO:0000259" key="6">
    <source>
        <dbReference type="PROSITE" id="PS50090"/>
    </source>
</evidence>
<dbReference type="Gene3D" id="1.10.10.60">
    <property type="entry name" value="Homeodomain-like"/>
    <property type="match status" value="2"/>
</dbReference>
<evidence type="ECO:0000313" key="10">
    <source>
        <dbReference type="EMBL" id="KAB1215241.1"/>
    </source>
</evidence>
<feature type="domain" description="Myb-like" evidence="6">
    <location>
        <begin position="62"/>
        <end position="112"/>
    </location>
</feature>
<dbReference type="InterPro" id="IPR009057">
    <property type="entry name" value="Homeodomain-like_sf"/>
</dbReference>
<dbReference type="OrthoDB" id="2143914at2759"/>
<evidence type="ECO:0000256" key="4">
    <source>
        <dbReference type="ARBA" id="ARBA00023242"/>
    </source>
</evidence>
<dbReference type="EMBL" id="RXIC02000022">
    <property type="protein sequence ID" value="KAB1215229.1"/>
    <property type="molecule type" value="Genomic_DNA"/>
</dbReference>
<dbReference type="AlphaFoldDB" id="A0A6A1VQM3"/>
<dbReference type="Proteomes" id="UP000516437">
    <property type="component" value="Chromosome 4"/>
</dbReference>
<keyword evidence="3" id="KW-0238">DNA-binding</keyword>
<keyword evidence="2" id="KW-0677">Repeat</keyword>
<evidence type="ECO:0000313" key="9">
    <source>
        <dbReference type="EMBL" id="KAB1215240.1"/>
    </source>
</evidence>
<accession>A0A6A1VQM3</accession>
<dbReference type="GO" id="GO:0005634">
    <property type="term" value="C:nucleus"/>
    <property type="evidence" value="ECO:0007669"/>
    <property type="project" value="UniProtKB-SubCell"/>
</dbReference>
<keyword evidence="4" id="KW-0539">Nucleus</keyword>
<feature type="domain" description="Myb-like" evidence="6">
    <location>
        <begin position="9"/>
        <end position="61"/>
    </location>
</feature>
<comment type="caution">
    <text evidence="8">The sequence shown here is derived from an EMBL/GenBank/DDBJ whole genome shotgun (WGS) entry which is preliminary data.</text>
</comment>
<evidence type="ECO:0000313" key="11">
    <source>
        <dbReference type="Proteomes" id="UP000516437"/>
    </source>
</evidence>
<dbReference type="FunFam" id="1.10.10.60:FF:000349">
    <property type="entry name" value="Transcription factor MYB39"/>
    <property type="match status" value="1"/>
</dbReference>
<feature type="region of interest" description="Disordered" evidence="5">
    <location>
        <begin position="314"/>
        <end position="339"/>
    </location>
</feature>
<reference evidence="8" key="1">
    <citation type="submission" date="2018-07" db="EMBL/GenBank/DDBJ databases">
        <authorList>
            <person name="Gao Z.-S."/>
            <person name="Jia H.-M."/>
            <person name="Jia H.-J."/>
            <person name="Cai Q.-L."/>
            <person name="Wang Y."/>
            <person name="Zhao H.-B."/>
        </authorList>
    </citation>
    <scope>NUCLEOTIDE SEQUENCE</scope>
    <source>
        <tissue evidence="8">Leaves</tissue>
    </source>
</reference>
<evidence type="ECO:0000256" key="1">
    <source>
        <dbReference type="ARBA" id="ARBA00004123"/>
    </source>
</evidence>
<organism evidence="8 11">
    <name type="scientific">Morella rubra</name>
    <name type="common">Chinese bayberry</name>
    <dbReference type="NCBI Taxonomy" id="262757"/>
    <lineage>
        <taxon>Eukaryota</taxon>
        <taxon>Viridiplantae</taxon>
        <taxon>Streptophyta</taxon>
        <taxon>Embryophyta</taxon>
        <taxon>Tracheophyta</taxon>
        <taxon>Spermatophyta</taxon>
        <taxon>Magnoliopsida</taxon>
        <taxon>eudicotyledons</taxon>
        <taxon>Gunneridae</taxon>
        <taxon>Pentapetalae</taxon>
        <taxon>rosids</taxon>
        <taxon>fabids</taxon>
        <taxon>Fagales</taxon>
        <taxon>Myricaceae</taxon>
        <taxon>Morella</taxon>
    </lineage>
</organism>
<dbReference type="InterPro" id="IPR017930">
    <property type="entry name" value="Myb_dom"/>
</dbReference>
<comment type="subcellular location">
    <subcellularLocation>
        <location evidence="1">Nucleus</location>
    </subcellularLocation>
</comment>
<dbReference type="Pfam" id="PF00249">
    <property type="entry name" value="Myb_DNA-binding"/>
    <property type="match status" value="2"/>
</dbReference>
<feature type="domain" description="HTH myb-type" evidence="7">
    <location>
        <begin position="9"/>
        <end position="65"/>
    </location>
</feature>
<dbReference type="PROSITE" id="PS51294">
    <property type="entry name" value="HTH_MYB"/>
    <property type="match status" value="2"/>
</dbReference>
<evidence type="ECO:0000259" key="7">
    <source>
        <dbReference type="PROSITE" id="PS51294"/>
    </source>
</evidence>
<feature type="domain" description="HTH myb-type" evidence="7">
    <location>
        <begin position="66"/>
        <end position="116"/>
    </location>
</feature>